<name>A0ABQ2ERL0_9DEIO</name>
<protein>
    <submittedName>
        <fullName evidence="1">Uncharacterized protein</fullName>
    </submittedName>
</protein>
<proteinExistence type="predicted"/>
<evidence type="ECO:0000313" key="2">
    <source>
        <dbReference type="Proteomes" id="UP000647587"/>
    </source>
</evidence>
<dbReference type="Proteomes" id="UP000647587">
    <property type="component" value="Unassembled WGS sequence"/>
</dbReference>
<evidence type="ECO:0000313" key="1">
    <source>
        <dbReference type="EMBL" id="GGK23064.1"/>
    </source>
</evidence>
<comment type="caution">
    <text evidence="1">The sequence shown here is derived from an EMBL/GenBank/DDBJ whole genome shotgun (WGS) entry which is preliminary data.</text>
</comment>
<reference evidence="2" key="1">
    <citation type="journal article" date="2019" name="Int. J. Syst. Evol. Microbiol.">
        <title>The Global Catalogue of Microorganisms (GCM) 10K type strain sequencing project: providing services to taxonomists for standard genome sequencing and annotation.</title>
        <authorList>
            <consortium name="The Broad Institute Genomics Platform"/>
            <consortium name="The Broad Institute Genome Sequencing Center for Infectious Disease"/>
            <person name="Wu L."/>
            <person name="Ma J."/>
        </authorList>
    </citation>
    <scope>NUCLEOTIDE SEQUENCE [LARGE SCALE GENOMIC DNA]</scope>
    <source>
        <strain evidence="2">JCM 30331</strain>
    </source>
</reference>
<accession>A0ABQ2ERL0</accession>
<sequence>MVRAASMEVRRDKGGLLMSCTLAGGALSGVRAPVSFGSADEFFILWSRGGGYTSGQ</sequence>
<organism evidence="1 2">
    <name type="scientific">Deinococcus malanensis</name>
    <dbReference type="NCBI Taxonomy" id="1706855"/>
    <lineage>
        <taxon>Bacteria</taxon>
        <taxon>Thermotogati</taxon>
        <taxon>Deinococcota</taxon>
        <taxon>Deinococci</taxon>
        <taxon>Deinococcales</taxon>
        <taxon>Deinococcaceae</taxon>
        <taxon>Deinococcus</taxon>
    </lineage>
</organism>
<keyword evidence="2" id="KW-1185">Reference proteome</keyword>
<gene>
    <name evidence="1" type="ORF">GCM10008955_15720</name>
</gene>
<dbReference type="EMBL" id="BMPP01000005">
    <property type="protein sequence ID" value="GGK23064.1"/>
    <property type="molecule type" value="Genomic_DNA"/>
</dbReference>